<dbReference type="Proteomes" id="UP000325295">
    <property type="component" value="Chromosome"/>
</dbReference>
<accession>A0A5P1X4T3</accession>
<name>A0A5P1X4T3_9LACO</name>
<gene>
    <name evidence="2" type="ORF">F0161_05130</name>
</gene>
<dbReference type="EMBL" id="CP043939">
    <property type="protein sequence ID" value="QER67298.1"/>
    <property type="molecule type" value="Genomic_DNA"/>
</dbReference>
<protein>
    <submittedName>
        <fullName evidence="2">DUF177 domain-containing protein</fullName>
    </submittedName>
</protein>
<evidence type="ECO:0000313" key="3">
    <source>
        <dbReference type="Proteomes" id="UP000325295"/>
    </source>
</evidence>
<dbReference type="RefSeq" id="WP_137602003.1">
    <property type="nucleotide sequence ID" value="NZ_BJEB01000027.1"/>
</dbReference>
<evidence type="ECO:0000313" key="2">
    <source>
        <dbReference type="EMBL" id="QER67298.1"/>
    </source>
</evidence>
<sequence length="186" mass="20964">MKWSLNELQRYKNEPLHVKEQLDLNEMLTERFPDQVLAVAPVMVDGYVSFKDGDVMLTLKVKTTLTVPSSRSLKPVQLPTEVEITEFYLSDAAHLENYEADEAALVLDEDQKIDLDEAVGENLLLAIPLRVLAEDESEDGDDMPTGTGWEVVSEEEYIDKGSKSNTVDPRLAKLKELLPDQDNEND</sequence>
<dbReference type="AlphaFoldDB" id="A0A5P1X4T3"/>
<reference evidence="2 3" key="1">
    <citation type="submission" date="2019-09" db="EMBL/GenBank/DDBJ databases">
        <title>Complete Genome Sequence of Lactobacillus nenjiangensis SH-Y15, isolated from sauerkraut.</title>
        <authorList>
            <person name="Yang H."/>
        </authorList>
    </citation>
    <scope>NUCLEOTIDE SEQUENCE [LARGE SCALE GENOMIC DNA]</scope>
    <source>
        <strain evidence="2 3">SH-Y15</strain>
    </source>
</reference>
<proteinExistence type="predicted"/>
<dbReference type="KEGG" id="lnn:F0161_05130"/>
<keyword evidence="3" id="KW-1185">Reference proteome</keyword>
<dbReference type="InterPro" id="IPR003772">
    <property type="entry name" value="YceD"/>
</dbReference>
<dbReference type="Pfam" id="PF02620">
    <property type="entry name" value="YceD"/>
    <property type="match status" value="1"/>
</dbReference>
<feature type="region of interest" description="Disordered" evidence="1">
    <location>
        <begin position="135"/>
        <end position="186"/>
    </location>
</feature>
<evidence type="ECO:0000256" key="1">
    <source>
        <dbReference type="SAM" id="MobiDB-lite"/>
    </source>
</evidence>
<organism evidence="2 3">
    <name type="scientific">Paucilactobacillus nenjiangensis</name>
    <dbReference type="NCBI Taxonomy" id="1296540"/>
    <lineage>
        <taxon>Bacteria</taxon>
        <taxon>Bacillati</taxon>
        <taxon>Bacillota</taxon>
        <taxon>Bacilli</taxon>
        <taxon>Lactobacillales</taxon>
        <taxon>Lactobacillaceae</taxon>
        <taxon>Paucilactobacillus</taxon>
    </lineage>
</organism>
<dbReference type="OrthoDB" id="9790372at2"/>